<evidence type="ECO:0000259" key="5">
    <source>
        <dbReference type="PROSITE" id="PS50977"/>
    </source>
</evidence>
<dbReference type="Pfam" id="PF13305">
    <property type="entry name" value="TetR_C_33"/>
    <property type="match status" value="1"/>
</dbReference>
<gene>
    <name evidence="6" type="ORF">G4Y79_05710</name>
</gene>
<dbReference type="RefSeq" id="WP_195171938.1">
    <property type="nucleotide sequence ID" value="NZ_CP062983.1"/>
</dbReference>
<dbReference type="PANTHER" id="PTHR30055:SF239">
    <property type="entry name" value="TRANSCRIPTIONAL REGULATORY PROTEIN"/>
    <property type="match status" value="1"/>
</dbReference>
<dbReference type="GO" id="GO:0003700">
    <property type="term" value="F:DNA-binding transcription factor activity"/>
    <property type="evidence" value="ECO:0007669"/>
    <property type="project" value="TreeGrafter"/>
</dbReference>
<dbReference type="KEGG" id="pmet:G4Y79_05710"/>
<evidence type="ECO:0000313" key="7">
    <source>
        <dbReference type="Proteomes" id="UP000594468"/>
    </source>
</evidence>
<dbReference type="Gene3D" id="1.10.357.10">
    <property type="entry name" value="Tetracycline Repressor, domain 2"/>
    <property type="match status" value="1"/>
</dbReference>
<feature type="domain" description="HTH tetR-type" evidence="5">
    <location>
        <begin position="6"/>
        <end position="66"/>
    </location>
</feature>
<dbReference type="InterPro" id="IPR009057">
    <property type="entry name" value="Homeodomain-like_sf"/>
</dbReference>
<dbReference type="InterPro" id="IPR050109">
    <property type="entry name" value="HTH-type_TetR-like_transc_reg"/>
</dbReference>
<evidence type="ECO:0000256" key="2">
    <source>
        <dbReference type="ARBA" id="ARBA00023125"/>
    </source>
</evidence>
<feature type="DNA-binding region" description="H-T-H motif" evidence="4">
    <location>
        <begin position="29"/>
        <end position="48"/>
    </location>
</feature>
<dbReference type="Proteomes" id="UP000594468">
    <property type="component" value="Chromosome"/>
</dbReference>
<dbReference type="PROSITE" id="PS50977">
    <property type="entry name" value="HTH_TETR_2"/>
    <property type="match status" value="1"/>
</dbReference>
<keyword evidence="7" id="KW-1185">Reference proteome</keyword>
<reference evidence="6 7" key="1">
    <citation type="submission" date="2020-02" db="EMBL/GenBank/DDBJ databases">
        <authorList>
            <person name="Zheng R.K."/>
            <person name="Sun C.M."/>
        </authorList>
    </citation>
    <scope>NUCLEOTIDE SEQUENCE [LARGE SCALE GENOMIC DNA]</scope>
    <source>
        <strain evidence="7">rifampicinis</strain>
    </source>
</reference>
<name>A0A7S8EBI5_9CHLR</name>
<keyword evidence="1" id="KW-0805">Transcription regulation</keyword>
<dbReference type="Pfam" id="PF00440">
    <property type="entry name" value="TetR_N"/>
    <property type="match status" value="1"/>
</dbReference>
<organism evidence="6 7">
    <name type="scientific">Phototrophicus methaneseepsis</name>
    <dbReference type="NCBI Taxonomy" id="2710758"/>
    <lineage>
        <taxon>Bacteria</taxon>
        <taxon>Bacillati</taxon>
        <taxon>Chloroflexota</taxon>
        <taxon>Candidatus Thermofontia</taxon>
        <taxon>Phototrophicales</taxon>
        <taxon>Phototrophicaceae</taxon>
        <taxon>Phototrophicus</taxon>
    </lineage>
</organism>
<dbReference type="EMBL" id="CP062983">
    <property type="protein sequence ID" value="QPC83874.1"/>
    <property type="molecule type" value="Genomic_DNA"/>
</dbReference>
<dbReference type="GO" id="GO:0000976">
    <property type="term" value="F:transcription cis-regulatory region binding"/>
    <property type="evidence" value="ECO:0007669"/>
    <property type="project" value="TreeGrafter"/>
</dbReference>
<accession>A0A7S8EBI5</accession>
<keyword evidence="2 4" id="KW-0238">DNA-binding</keyword>
<evidence type="ECO:0000313" key="6">
    <source>
        <dbReference type="EMBL" id="QPC83874.1"/>
    </source>
</evidence>
<dbReference type="AlphaFoldDB" id="A0A7S8EBI5"/>
<evidence type="ECO:0000256" key="3">
    <source>
        <dbReference type="ARBA" id="ARBA00023163"/>
    </source>
</evidence>
<sequence length="185" mass="20346">MPYPSKLDAETLINVAFEMIEEEGVDAFSMHKLAAAFGVKAASLYRYFNKAALLQAVNTRTYQNVLQVFYQAAEQPGDPAARFVAGITAMRDYAHTHTTTYVLAFSNTDDSLRPDEVAAEQAVLPLQALMAQITGDDVALAALRGLQAIGHGFIMLELAGQYRRGGDLDAHFNQVAWAYLNGWRK</sequence>
<dbReference type="PANTHER" id="PTHR30055">
    <property type="entry name" value="HTH-TYPE TRANSCRIPTIONAL REGULATOR RUTR"/>
    <property type="match status" value="1"/>
</dbReference>
<proteinExistence type="predicted"/>
<dbReference type="InterPro" id="IPR025996">
    <property type="entry name" value="MT1864/Rv1816-like_C"/>
</dbReference>
<dbReference type="InterPro" id="IPR001647">
    <property type="entry name" value="HTH_TetR"/>
</dbReference>
<evidence type="ECO:0000256" key="4">
    <source>
        <dbReference type="PROSITE-ProRule" id="PRU00335"/>
    </source>
</evidence>
<dbReference type="Gene3D" id="1.10.10.60">
    <property type="entry name" value="Homeodomain-like"/>
    <property type="match status" value="1"/>
</dbReference>
<dbReference type="InterPro" id="IPR036271">
    <property type="entry name" value="Tet_transcr_reg_TetR-rel_C_sf"/>
</dbReference>
<dbReference type="SUPFAM" id="SSF48498">
    <property type="entry name" value="Tetracyclin repressor-like, C-terminal domain"/>
    <property type="match status" value="1"/>
</dbReference>
<dbReference type="SUPFAM" id="SSF46689">
    <property type="entry name" value="Homeodomain-like"/>
    <property type="match status" value="1"/>
</dbReference>
<evidence type="ECO:0000256" key="1">
    <source>
        <dbReference type="ARBA" id="ARBA00023015"/>
    </source>
</evidence>
<keyword evidence="3" id="KW-0804">Transcription</keyword>
<protein>
    <submittedName>
        <fullName evidence="6">TetR/AcrR family transcriptional regulator</fullName>
    </submittedName>
</protein>